<comment type="caution">
    <text evidence="1">The sequence shown here is derived from an EMBL/GenBank/DDBJ whole genome shotgun (WGS) entry which is preliminary data.</text>
</comment>
<evidence type="ECO:0000313" key="1">
    <source>
        <dbReference type="EMBL" id="KAJ9090634.1"/>
    </source>
</evidence>
<keyword evidence="1" id="KW-0808">Transferase</keyword>
<protein>
    <submittedName>
        <fullName evidence="1">Nicotinate-nucleotide diphosphorylase (Carboxylating)</fullName>
        <ecNumber evidence="1">2.4.2.19</ecNumber>
    </submittedName>
</protein>
<organism evidence="1 2">
    <name type="scientific">Entomophthora muscae</name>
    <dbReference type="NCBI Taxonomy" id="34485"/>
    <lineage>
        <taxon>Eukaryota</taxon>
        <taxon>Fungi</taxon>
        <taxon>Fungi incertae sedis</taxon>
        <taxon>Zoopagomycota</taxon>
        <taxon>Entomophthoromycotina</taxon>
        <taxon>Entomophthoromycetes</taxon>
        <taxon>Entomophthorales</taxon>
        <taxon>Entomophthoraceae</taxon>
        <taxon>Entomophthora</taxon>
    </lineage>
</organism>
<evidence type="ECO:0000313" key="2">
    <source>
        <dbReference type="Proteomes" id="UP001165960"/>
    </source>
</evidence>
<dbReference type="EC" id="2.4.2.19" evidence="1"/>
<name>A0ACC2UUI3_9FUNG</name>
<accession>A0ACC2UUI3</accession>
<gene>
    <name evidence="1" type="primary">BNA6</name>
    <name evidence="1" type="ORF">DSO57_1000484</name>
</gene>
<dbReference type="Proteomes" id="UP001165960">
    <property type="component" value="Unassembled WGS sequence"/>
</dbReference>
<reference evidence="1" key="1">
    <citation type="submission" date="2022-04" db="EMBL/GenBank/DDBJ databases">
        <title>Genome of the entomopathogenic fungus Entomophthora muscae.</title>
        <authorList>
            <person name="Elya C."/>
            <person name="Lovett B.R."/>
            <person name="Lee E."/>
            <person name="Macias A.M."/>
            <person name="Hajek A.E."/>
            <person name="De Bivort B.L."/>
            <person name="Kasson M.T."/>
            <person name="De Fine Licht H.H."/>
            <person name="Stajich J.E."/>
        </authorList>
    </citation>
    <scope>NUCLEOTIDE SEQUENCE</scope>
    <source>
        <strain evidence="1">Berkeley</strain>
    </source>
</reference>
<keyword evidence="1" id="KW-0328">Glycosyltransferase</keyword>
<sequence>MVVLLSEKKKRSLFYLENPRVEWLIKEGDYFEPITKVAIVSGKAKNILQGERLALNIVSRCSAIATNQKSVRGYHLNSLKKKHGFKGIIAGTRKTTPGFRLVEKYGMLVGNIDTHRMDLSTMIMLKDNHIWSQGSISAAVQRARMSGGFSVKIEVECRGEAEAEEAICSGADIIMLDNMVPPELHETACRLKNKWLRSSENGAYKFLIEASGGIDLDTISNYFNDDIDVISLGSMTQGVPHVDFSLKIQRHKQ</sequence>
<keyword evidence="2" id="KW-1185">Reference proteome</keyword>
<dbReference type="EMBL" id="QTSX02000001">
    <property type="protein sequence ID" value="KAJ9090634.1"/>
    <property type="molecule type" value="Genomic_DNA"/>
</dbReference>
<proteinExistence type="predicted"/>